<evidence type="ECO:0000313" key="1">
    <source>
        <dbReference type="EMBL" id="PMP81570.1"/>
    </source>
</evidence>
<gene>
    <name evidence="1" type="ORF">C0184_08065</name>
</gene>
<dbReference type="AlphaFoldDB" id="A0A2J6X4Z7"/>
<reference evidence="1 2" key="1">
    <citation type="submission" date="2018-01" db="EMBL/GenBank/DDBJ databases">
        <title>Metagenomic assembled genomes from two thermal pools in the Uzon Caldera, Kamchatka, Russia.</title>
        <authorList>
            <person name="Wilkins L."/>
            <person name="Ettinger C."/>
        </authorList>
    </citation>
    <scope>NUCLEOTIDE SEQUENCE [LARGE SCALE GENOMIC DNA]</scope>
    <source>
        <strain evidence="1">ZAV-02</strain>
    </source>
</reference>
<evidence type="ECO:0000313" key="2">
    <source>
        <dbReference type="Proteomes" id="UP000243376"/>
    </source>
</evidence>
<accession>A0A2J6X4Z7</accession>
<name>A0A2J6X4Z7_9CHLR</name>
<protein>
    <submittedName>
        <fullName evidence="1">Uncharacterized protein</fullName>
    </submittedName>
</protein>
<comment type="caution">
    <text evidence="1">The sequence shown here is derived from an EMBL/GenBank/DDBJ whole genome shotgun (WGS) entry which is preliminary data.</text>
</comment>
<organism evidence="1 2">
    <name type="scientific">Chloroflexus aggregans</name>
    <dbReference type="NCBI Taxonomy" id="152260"/>
    <lineage>
        <taxon>Bacteria</taxon>
        <taxon>Bacillati</taxon>
        <taxon>Chloroflexota</taxon>
        <taxon>Chloroflexia</taxon>
        <taxon>Chloroflexales</taxon>
        <taxon>Chloroflexineae</taxon>
        <taxon>Chloroflexaceae</taxon>
        <taxon>Chloroflexus</taxon>
    </lineage>
</organism>
<proteinExistence type="predicted"/>
<dbReference type="Proteomes" id="UP000243376">
    <property type="component" value="Unassembled WGS sequence"/>
</dbReference>
<sequence length="89" mass="9592">MLHFACVGATANTDVAWFDDDRFDAAMSRCIEVNASSALTPALRAALYLPPCDGSRQEEYDAAGRQCAAASLPVSGPYSFWRTAFVLVL</sequence>
<dbReference type="EMBL" id="PNIQ01000531">
    <property type="protein sequence ID" value="PMP81570.1"/>
    <property type="molecule type" value="Genomic_DNA"/>
</dbReference>